<keyword evidence="5" id="KW-1185">Reference proteome</keyword>
<reference evidence="4" key="1">
    <citation type="submission" date="2021-08" db="EMBL/GenBank/DDBJ databases">
        <title>WGS assembly of Ceratopteris richardii.</title>
        <authorList>
            <person name="Marchant D.B."/>
            <person name="Chen G."/>
            <person name="Jenkins J."/>
            <person name="Shu S."/>
            <person name="Leebens-Mack J."/>
            <person name="Grimwood J."/>
            <person name="Schmutz J."/>
            <person name="Soltis P."/>
            <person name="Soltis D."/>
            <person name="Chen Z.-H."/>
        </authorList>
    </citation>
    <scope>NUCLEOTIDE SEQUENCE</scope>
    <source>
        <strain evidence="4">Whitten #5841</strain>
        <tissue evidence="4">Leaf</tissue>
    </source>
</reference>
<protein>
    <recommendedName>
        <fullName evidence="3">CCHC-type domain-containing protein</fullName>
    </recommendedName>
</protein>
<feature type="coiled-coil region" evidence="2">
    <location>
        <begin position="151"/>
        <end position="192"/>
    </location>
</feature>
<name>A0A8T2VN22_CERRI</name>
<evidence type="ECO:0000256" key="2">
    <source>
        <dbReference type="SAM" id="Coils"/>
    </source>
</evidence>
<dbReference type="AlphaFoldDB" id="A0A8T2VN22"/>
<dbReference type="PROSITE" id="PS50158">
    <property type="entry name" value="ZF_CCHC"/>
    <property type="match status" value="1"/>
</dbReference>
<dbReference type="EMBL" id="CM035406">
    <property type="protein sequence ID" value="KAH7447126.1"/>
    <property type="molecule type" value="Genomic_DNA"/>
</dbReference>
<accession>A0A8T2VN22</accession>
<evidence type="ECO:0000259" key="3">
    <source>
        <dbReference type="PROSITE" id="PS50158"/>
    </source>
</evidence>
<evidence type="ECO:0000313" key="4">
    <source>
        <dbReference type="EMBL" id="KAH7447126.1"/>
    </source>
</evidence>
<evidence type="ECO:0000313" key="5">
    <source>
        <dbReference type="Proteomes" id="UP000825935"/>
    </source>
</evidence>
<keyword evidence="1" id="KW-0863">Zinc-finger</keyword>
<comment type="caution">
    <text evidence="4">The sequence shown here is derived from an EMBL/GenBank/DDBJ whole genome shotgun (WGS) entry which is preliminary data.</text>
</comment>
<dbReference type="GO" id="GO:0003676">
    <property type="term" value="F:nucleic acid binding"/>
    <property type="evidence" value="ECO:0007669"/>
    <property type="project" value="InterPro"/>
</dbReference>
<organism evidence="4 5">
    <name type="scientific">Ceratopteris richardii</name>
    <name type="common">Triangle waterfern</name>
    <dbReference type="NCBI Taxonomy" id="49495"/>
    <lineage>
        <taxon>Eukaryota</taxon>
        <taxon>Viridiplantae</taxon>
        <taxon>Streptophyta</taxon>
        <taxon>Embryophyta</taxon>
        <taxon>Tracheophyta</taxon>
        <taxon>Polypodiopsida</taxon>
        <taxon>Polypodiidae</taxon>
        <taxon>Polypodiales</taxon>
        <taxon>Pteridineae</taxon>
        <taxon>Pteridaceae</taxon>
        <taxon>Parkerioideae</taxon>
        <taxon>Ceratopteris</taxon>
    </lineage>
</organism>
<feature type="coiled-coil region" evidence="2">
    <location>
        <begin position="241"/>
        <end position="373"/>
    </location>
</feature>
<proteinExistence type="predicted"/>
<dbReference type="Proteomes" id="UP000825935">
    <property type="component" value="Chromosome 1"/>
</dbReference>
<feature type="domain" description="CCHC-type" evidence="3">
    <location>
        <begin position="54"/>
        <end position="70"/>
    </location>
</feature>
<dbReference type="GO" id="GO:0008270">
    <property type="term" value="F:zinc ion binding"/>
    <property type="evidence" value="ECO:0007669"/>
    <property type="project" value="UniProtKB-KW"/>
</dbReference>
<keyword evidence="2" id="KW-0175">Coiled coil</keyword>
<sequence length="479" mass="56167">MEEMAQQKQACGLEKTNMRQPNFGQNRRWIDSRPTMRHHVNRGWRFGPISNYVRCWCCEQIGHIAKYCPRVCTPLDFVPTCEDCGKKRLCEHVCGSKEMTDTKVATNQSDRCLSSLYVEVDKGGVTSSTETARASESKDTGSHDRDLVELVKSLECQVNLLRVERDNERIKIEKLEENQEKMAEILGTWEKQVRMLKNENKERKRVNKSWRQDLVKPESGNVVRDLRSGLMVADCFGVAIEEELSRDEDDLRRRVEGMEHEIEKVQSIIRRYSDQAGKACDEFHLELERMKSAQAESDEKVRRVEKENAKLSSKLGRWMNRKDDEMRVHVEDPKAEKMEEELKAVLDRLDAFGTELEKMKNELLKKVDDLNEENMSQIWEERSIREEVEKLTVRVEKREDVPLESAKRVRENKEMEQIWNRFRGIDCDLFQYQSDIEHNKQGLRDLAARLESLRSTMSNNNFSSHLSNHVEALRGRGWR</sequence>
<evidence type="ECO:0000256" key="1">
    <source>
        <dbReference type="PROSITE-ProRule" id="PRU00047"/>
    </source>
</evidence>
<keyword evidence="1" id="KW-0862">Zinc</keyword>
<dbReference type="InterPro" id="IPR001878">
    <property type="entry name" value="Znf_CCHC"/>
</dbReference>
<gene>
    <name evidence="4" type="ORF">KP509_01G092600</name>
</gene>
<keyword evidence="1" id="KW-0479">Metal-binding</keyword>